<organism evidence="1 2">
    <name type="scientific">Actinoallomurus bryophytorum</name>
    <dbReference type="NCBI Taxonomy" id="1490222"/>
    <lineage>
        <taxon>Bacteria</taxon>
        <taxon>Bacillati</taxon>
        <taxon>Actinomycetota</taxon>
        <taxon>Actinomycetes</taxon>
        <taxon>Streptosporangiales</taxon>
        <taxon>Thermomonosporaceae</taxon>
        <taxon>Actinoallomurus</taxon>
    </lineage>
</organism>
<name>A0A543CKZ1_9ACTN</name>
<evidence type="ECO:0000313" key="2">
    <source>
        <dbReference type="Proteomes" id="UP000316096"/>
    </source>
</evidence>
<comment type="caution">
    <text evidence="1">The sequence shown here is derived from an EMBL/GenBank/DDBJ whole genome shotgun (WGS) entry which is preliminary data.</text>
</comment>
<proteinExistence type="predicted"/>
<dbReference type="AlphaFoldDB" id="A0A543CKZ1"/>
<keyword evidence="2" id="KW-1185">Reference proteome</keyword>
<gene>
    <name evidence="1" type="ORF">FB559_3301</name>
</gene>
<protein>
    <submittedName>
        <fullName evidence="1">Uncharacterized protein</fullName>
    </submittedName>
</protein>
<accession>A0A543CKZ1</accession>
<sequence>MHLHPIPLDDWPWHCPCGARAQRRYSLCRKCQARAAWWRRNRRSRHVIRPHRVRQHKSAAVSES</sequence>
<dbReference type="Proteomes" id="UP000316096">
    <property type="component" value="Unassembled WGS sequence"/>
</dbReference>
<evidence type="ECO:0000313" key="1">
    <source>
        <dbReference type="EMBL" id="TQL97700.1"/>
    </source>
</evidence>
<reference evidence="1 2" key="1">
    <citation type="submission" date="2019-06" db="EMBL/GenBank/DDBJ databases">
        <title>Sequencing the genomes of 1000 actinobacteria strains.</title>
        <authorList>
            <person name="Klenk H.-P."/>
        </authorList>
    </citation>
    <scope>NUCLEOTIDE SEQUENCE [LARGE SCALE GENOMIC DNA]</scope>
    <source>
        <strain evidence="1 2">DSM 102200</strain>
    </source>
</reference>
<dbReference type="EMBL" id="VFOZ01000001">
    <property type="protein sequence ID" value="TQL97700.1"/>
    <property type="molecule type" value="Genomic_DNA"/>
</dbReference>